<sequence>MGGVLRLPQIAVPKDAARQMKRVQRQALLKWPFGGITLESTLKTSKEASVFRGYRGTEPVVVKKFWDRGTRLHFVGGTVHALKRFDDLGGHEKYSVNKYFASSGHLGLMVVSFEPGTPVDQLLKQSAANRSDVIRRCCAWQDWAGQGKIAATALPADRFTAEINSVLAASTDHPDASLLAELGDELLQMLAEFGERPALRGPGHPDFAPRNLILRPDGGVAAIDIHRSGTFFRSRQAAIFLVSKDFQSKDLDGSLIYGLDEAELRQFLARSNAPEEEAESFLVFFIGLTFLRMYAKKIKRVRRMRIRHARIQGFLKDLRQGRRIVP</sequence>
<protein>
    <recommendedName>
        <fullName evidence="4">Aminoglycoside phosphotransferase domain-containing protein</fullName>
    </recommendedName>
</protein>
<reference evidence="2 3" key="1">
    <citation type="submission" date="2013-09" db="EMBL/GenBank/DDBJ databases">
        <authorList>
            <consortium name="DOE Joint Genome Institute"/>
            <person name="Klenk H.-P."/>
            <person name="Huntemann M."/>
            <person name="Han J."/>
            <person name="Chen A."/>
            <person name="Kyrpides N."/>
            <person name="Mavromatis K."/>
            <person name="Markowitz V."/>
            <person name="Palaniappan K."/>
            <person name="Ivanova N."/>
            <person name="Schaumberg A."/>
            <person name="Pati A."/>
            <person name="Liolios K."/>
            <person name="Nordberg H.P."/>
            <person name="Cantor M.N."/>
            <person name="Hua S.X."/>
            <person name="Woyke T."/>
        </authorList>
    </citation>
    <scope>NUCLEOTIDE SEQUENCE [LARGE SCALE GENOMIC DNA]</scope>
    <source>
        <strain evidence="2 3">DSM 14336</strain>
    </source>
</reference>
<organism evidence="2 3">
    <name type="scientific">Leisingera methylohalidivorans DSM 14336</name>
    <dbReference type="NCBI Taxonomy" id="999552"/>
    <lineage>
        <taxon>Bacteria</taxon>
        <taxon>Pseudomonadati</taxon>
        <taxon>Pseudomonadota</taxon>
        <taxon>Alphaproteobacteria</taxon>
        <taxon>Rhodobacterales</taxon>
        <taxon>Roseobacteraceae</taxon>
        <taxon>Leisingera</taxon>
    </lineage>
</organism>
<proteinExistence type="predicted"/>
<keyword evidence="3" id="KW-1185">Reference proteome</keyword>
<name>V9VVS9_9RHOB</name>
<dbReference type="KEGG" id="lmd:METH_02920"/>
<dbReference type="EMBL" id="CP006773">
    <property type="protein sequence ID" value="AHD02851.1"/>
    <property type="molecule type" value="Genomic_DNA"/>
</dbReference>
<accession>V9VVS9</accession>
<keyword evidence="1" id="KW-0472">Membrane</keyword>
<dbReference type="Proteomes" id="UP000018780">
    <property type="component" value="Chromosome"/>
</dbReference>
<evidence type="ECO:0000313" key="2">
    <source>
        <dbReference type="EMBL" id="AHD02851.1"/>
    </source>
</evidence>
<evidence type="ECO:0008006" key="4">
    <source>
        <dbReference type="Google" id="ProtNLM"/>
    </source>
</evidence>
<gene>
    <name evidence="2" type="ORF">METH_02920</name>
</gene>
<evidence type="ECO:0000256" key="1">
    <source>
        <dbReference type="SAM" id="Phobius"/>
    </source>
</evidence>
<dbReference type="PATRIC" id="fig|999552.6.peg.581"/>
<keyword evidence="1" id="KW-1133">Transmembrane helix</keyword>
<dbReference type="OrthoDB" id="7817715at2"/>
<keyword evidence="1" id="KW-0812">Transmembrane</keyword>
<feature type="transmembrane region" description="Helical" evidence="1">
    <location>
        <begin position="278"/>
        <end position="295"/>
    </location>
</feature>
<dbReference type="SUPFAM" id="SSF56112">
    <property type="entry name" value="Protein kinase-like (PK-like)"/>
    <property type="match status" value="1"/>
</dbReference>
<evidence type="ECO:0000313" key="3">
    <source>
        <dbReference type="Proteomes" id="UP000018780"/>
    </source>
</evidence>
<dbReference type="InterPro" id="IPR011009">
    <property type="entry name" value="Kinase-like_dom_sf"/>
</dbReference>
<dbReference type="AlphaFoldDB" id="V9VVS9"/>
<dbReference type="STRING" id="999552.METH_02920"/>
<dbReference type="HOGENOM" id="CLU_852043_0_0_5"/>
<dbReference type="RefSeq" id="WP_024088895.1">
    <property type="nucleotide sequence ID" value="NC_023135.1"/>
</dbReference>